<keyword evidence="3" id="KW-1185">Reference proteome</keyword>
<accession>A0A918BXA3</accession>
<dbReference type="EMBL" id="BMQL01000001">
    <property type="protein sequence ID" value="GGQ95500.1"/>
    <property type="molecule type" value="Genomic_DNA"/>
</dbReference>
<feature type="compositionally biased region" description="Basic residues" evidence="1">
    <location>
        <begin position="7"/>
        <end position="18"/>
    </location>
</feature>
<sequence>MDWYNVSRRRGTHQRLQSHGHDLRPVTEHTFTFIFSDGQLPDETRHPFYTAIADTASAAEEAAYTVYLRAQGCTHQFRRSTPSLLTCGLCSIHLRSQETPPTTRSPGMFDRLQRVFRRPG</sequence>
<protein>
    <submittedName>
        <fullName evidence="2">Uncharacterized protein</fullName>
    </submittedName>
</protein>
<comment type="caution">
    <text evidence="2">The sequence shown here is derived from an EMBL/GenBank/DDBJ whole genome shotgun (WGS) entry which is preliminary data.</text>
</comment>
<name>A0A918BXA3_9DEIO</name>
<reference evidence="2" key="1">
    <citation type="journal article" date="2014" name="Int. J. Syst. Evol. Microbiol.">
        <title>Complete genome sequence of Corynebacterium casei LMG S-19264T (=DSM 44701T), isolated from a smear-ripened cheese.</title>
        <authorList>
            <consortium name="US DOE Joint Genome Institute (JGI-PGF)"/>
            <person name="Walter F."/>
            <person name="Albersmeier A."/>
            <person name="Kalinowski J."/>
            <person name="Ruckert C."/>
        </authorList>
    </citation>
    <scope>NUCLEOTIDE SEQUENCE</scope>
    <source>
        <strain evidence="2">JCM 31311</strain>
    </source>
</reference>
<evidence type="ECO:0000256" key="1">
    <source>
        <dbReference type="SAM" id="MobiDB-lite"/>
    </source>
</evidence>
<dbReference type="Proteomes" id="UP000603865">
    <property type="component" value="Unassembled WGS sequence"/>
</dbReference>
<evidence type="ECO:0000313" key="3">
    <source>
        <dbReference type="Proteomes" id="UP000603865"/>
    </source>
</evidence>
<proteinExistence type="predicted"/>
<evidence type="ECO:0000313" key="2">
    <source>
        <dbReference type="EMBL" id="GGQ95500.1"/>
    </source>
</evidence>
<reference evidence="2" key="2">
    <citation type="submission" date="2020-09" db="EMBL/GenBank/DDBJ databases">
        <authorList>
            <person name="Sun Q."/>
            <person name="Ohkuma M."/>
        </authorList>
    </citation>
    <scope>NUCLEOTIDE SEQUENCE</scope>
    <source>
        <strain evidence="2">JCM 31311</strain>
    </source>
</reference>
<feature type="region of interest" description="Disordered" evidence="1">
    <location>
        <begin position="1"/>
        <end position="20"/>
    </location>
</feature>
<organism evidence="2 3">
    <name type="scientific">Deinococcus ruber</name>
    <dbReference type="NCBI Taxonomy" id="1848197"/>
    <lineage>
        <taxon>Bacteria</taxon>
        <taxon>Thermotogati</taxon>
        <taxon>Deinococcota</taxon>
        <taxon>Deinococci</taxon>
        <taxon>Deinococcales</taxon>
        <taxon>Deinococcaceae</taxon>
        <taxon>Deinococcus</taxon>
    </lineage>
</organism>
<gene>
    <name evidence="2" type="ORF">GCM10008957_04970</name>
</gene>
<dbReference type="RefSeq" id="WP_189087883.1">
    <property type="nucleotide sequence ID" value="NZ_BMQL01000001.1"/>
</dbReference>
<dbReference type="AlphaFoldDB" id="A0A918BXA3"/>